<dbReference type="Pfam" id="PF20431">
    <property type="entry name" value="E_motif"/>
    <property type="match status" value="1"/>
</dbReference>
<dbReference type="Proteomes" id="UP000289738">
    <property type="component" value="Chromosome B08"/>
</dbReference>
<dbReference type="InterPro" id="IPR002885">
    <property type="entry name" value="PPR_rpt"/>
</dbReference>
<dbReference type="Pfam" id="PF01535">
    <property type="entry name" value="PPR"/>
    <property type="match status" value="1"/>
</dbReference>
<dbReference type="FunFam" id="1.25.40.10:FF:000934">
    <property type="entry name" value="Pentatricopeptide repeat-containing protein"/>
    <property type="match status" value="1"/>
</dbReference>
<dbReference type="PROSITE" id="PS51375">
    <property type="entry name" value="PPR"/>
    <property type="match status" value="5"/>
</dbReference>
<gene>
    <name evidence="3" type="ORF">Ahy_B08g089613</name>
</gene>
<dbReference type="GO" id="GO:0003723">
    <property type="term" value="F:RNA binding"/>
    <property type="evidence" value="ECO:0007669"/>
    <property type="project" value="InterPro"/>
</dbReference>
<evidence type="ECO:0000256" key="1">
    <source>
        <dbReference type="ARBA" id="ARBA00022737"/>
    </source>
</evidence>
<feature type="repeat" description="PPR" evidence="2">
    <location>
        <begin position="122"/>
        <end position="156"/>
    </location>
</feature>
<proteinExistence type="predicted"/>
<feature type="repeat" description="PPR" evidence="2">
    <location>
        <begin position="523"/>
        <end position="557"/>
    </location>
</feature>
<keyword evidence="1" id="KW-0677">Repeat</keyword>
<dbReference type="FunFam" id="1.25.40.10:FF:000804">
    <property type="entry name" value="Pentatricopeptide repeat-containing protein, chloroplastic"/>
    <property type="match status" value="1"/>
</dbReference>
<dbReference type="NCBIfam" id="TIGR00756">
    <property type="entry name" value="PPR"/>
    <property type="match status" value="5"/>
</dbReference>
<dbReference type="AlphaFoldDB" id="A0A444XYC9"/>
<comment type="caution">
    <text evidence="3">The sequence shown here is derived from an EMBL/GenBank/DDBJ whole genome shotgun (WGS) entry which is preliminary data.</text>
</comment>
<evidence type="ECO:0000313" key="4">
    <source>
        <dbReference type="Proteomes" id="UP000289738"/>
    </source>
</evidence>
<dbReference type="Pfam" id="PF13041">
    <property type="entry name" value="PPR_2"/>
    <property type="match status" value="4"/>
</dbReference>
<organism evidence="3 4">
    <name type="scientific">Arachis hypogaea</name>
    <name type="common">Peanut</name>
    <dbReference type="NCBI Taxonomy" id="3818"/>
    <lineage>
        <taxon>Eukaryota</taxon>
        <taxon>Viridiplantae</taxon>
        <taxon>Streptophyta</taxon>
        <taxon>Embryophyta</taxon>
        <taxon>Tracheophyta</taxon>
        <taxon>Spermatophyta</taxon>
        <taxon>Magnoliopsida</taxon>
        <taxon>eudicotyledons</taxon>
        <taxon>Gunneridae</taxon>
        <taxon>Pentapetalae</taxon>
        <taxon>rosids</taxon>
        <taxon>fabids</taxon>
        <taxon>Fabales</taxon>
        <taxon>Fabaceae</taxon>
        <taxon>Papilionoideae</taxon>
        <taxon>50 kb inversion clade</taxon>
        <taxon>dalbergioids sensu lato</taxon>
        <taxon>Dalbergieae</taxon>
        <taxon>Pterocarpus clade</taxon>
        <taxon>Arachis</taxon>
    </lineage>
</organism>
<reference evidence="3 4" key="1">
    <citation type="submission" date="2019-01" db="EMBL/GenBank/DDBJ databases">
        <title>Sequencing of cultivated peanut Arachis hypogaea provides insights into genome evolution and oil improvement.</title>
        <authorList>
            <person name="Chen X."/>
        </authorList>
    </citation>
    <scope>NUCLEOTIDE SEQUENCE [LARGE SCALE GENOMIC DNA]</scope>
    <source>
        <strain evidence="4">cv. Fuhuasheng</strain>
        <tissue evidence="3">Leaves</tissue>
    </source>
</reference>
<feature type="repeat" description="PPR" evidence="2">
    <location>
        <begin position="386"/>
        <end position="420"/>
    </location>
</feature>
<dbReference type="Gene3D" id="1.25.40.10">
    <property type="entry name" value="Tetratricopeptide repeat domain"/>
    <property type="match status" value="4"/>
</dbReference>
<sequence length="611" mass="69447">MDAGKDEWYYKSCWRCSKNAWAKGSYFGVKTARKISKAMLLKHCSNPKHIFQHRNVHTLKETILGQIKGCVTTKTLEFVYASMIKTNANQDCFLMNQFISACSLFSCIDLATSAFTWMESPNAWVYNALVRGCVHCCHPNQALLYYTHMLRNNVKPTSYSFSSLVKACTLLMDSVSGKAVHAHVWKHGFDSHVFVQTTLIEFYSILAELRDSIKVFDAMNERDVFAWTTMISAHVRNEDMNSARQLFDEMPEKNIATWNTMIDGYTKSGNVESAEILFKQMPSRDVISWTTMMTCYTGNQRYGDVIALFHDMINNGMIPDEVTVTTVISACAHLGALELGKEVHLYLMLNGFNLDVYIGSSLVDMYAKCGNIDKSLLVFYKLQRKNLFCWNAVIDGLATHGYAEEALGMFGEMVRKGIQPNAVTFISILTACTHAGFVNEGRRWFMSMMQDYCITPQIEHYGCMVDLLSKAGLLGEALEIIRTMTFEPNSFIWGALLNGCKLHKNLEIAHIAVQNLMILEPGNSGHYSLLVNMYAEVNRWNDVVKIRKTMKDFGIEKKYPGHSWVEINKKIHLFAASDKHHPLYGQIHLLLAELDEQLRPASNVYDMELFV</sequence>
<dbReference type="EMBL" id="SDMP01000018">
    <property type="protein sequence ID" value="RYQ94671.1"/>
    <property type="molecule type" value="Genomic_DNA"/>
</dbReference>
<dbReference type="FunFam" id="1.25.40.10:FF:000184">
    <property type="entry name" value="Pentatricopeptide repeat-containing protein, chloroplastic"/>
    <property type="match status" value="1"/>
</dbReference>
<keyword evidence="4" id="KW-1185">Reference proteome</keyword>
<dbReference type="PANTHER" id="PTHR47926:SF376">
    <property type="entry name" value="TETRATRICOPEPTIDE-LIKE HELICAL DOMAIN SUPERFAMILY"/>
    <property type="match status" value="1"/>
</dbReference>
<feature type="repeat" description="PPR" evidence="2">
    <location>
        <begin position="254"/>
        <end position="288"/>
    </location>
</feature>
<evidence type="ECO:0000256" key="2">
    <source>
        <dbReference type="PROSITE-ProRule" id="PRU00708"/>
    </source>
</evidence>
<name>A0A444XYC9_ARAHY</name>
<dbReference type="PANTHER" id="PTHR47926">
    <property type="entry name" value="PENTATRICOPEPTIDE REPEAT-CONTAINING PROTEIN"/>
    <property type="match status" value="1"/>
</dbReference>
<dbReference type="GO" id="GO:0009451">
    <property type="term" value="P:RNA modification"/>
    <property type="evidence" value="ECO:0007669"/>
    <property type="project" value="InterPro"/>
</dbReference>
<evidence type="ECO:0000313" key="3">
    <source>
        <dbReference type="EMBL" id="RYQ94671.1"/>
    </source>
</evidence>
<protein>
    <recommendedName>
        <fullName evidence="5">Pentatricopeptide repeat-containing protein</fullName>
    </recommendedName>
</protein>
<feature type="repeat" description="PPR" evidence="2">
    <location>
        <begin position="223"/>
        <end position="253"/>
    </location>
</feature>
<dbReference type="InterPro" id="IPR046960">
    <property type="entry name" value="PPR_At4g14850-like_plant"/>
</dbReference>
<accession>A0A444XYC9</accession>
<dbReference type="InterPro" id="IPR046848">
    <property type="entry name" value="E_motif"/>
</dbReference>
<evidence type="ECO:0008006" key="5">
    <source>
        <dbReference type="Google" id="ProtNLM"/>
    </source>
</evidence>
<dbReference type="InterPro" id="IPR011990">
    <property type="entry name" value="TPR-like_helical_dom_sf"/>
</dbReference>